<name>A0AC35F3R8_9BILA</name>
<sequence length="173" mass="19722">VELFDELLDKIWGLIRIHPLKEVQVLVLVRMLQARFPIYNRLAADSRLCRLIDPFLDYPPPAPSSTSSSVHSSDSTGNKKLVDMVVRERFTALKSAKVSSVNKVKAMKQKSEHGSLDQLRYYADCGHYEKYVVENCGHYEKYVVESGPAKAEFAAMRNRLRKCSRCVMKGKQV</sequence>
<organism evidence="1 2">
    <name type="scientific">Panagrolaimus sp. PS1159</name>
    <dbReference type="NCBI Taxonomy" id="55785"/>
    <lineage>
        <taxon>Eukaryota</taxon>
        <taxon>Metazoa</taxon>
        <taxon>Ecdysozoa</taxon>
        <taxon>Nematoda</taxon>
        <taxon>Chromadorea</taxon>
        <taxon>Rhabditida</taxon>
        <taxon>Tylenchina</taxon>
        <taxon>Panagrolaimomorpha</taxon>
        <taxon>Panagrolaimoidea</taxon>
        <taxon>Panagrolaimidae</taxon>
        <taxon>Panagrolaimus</taxon>
    </lineage>
</organism>
<protein>
    <submittedName>
        <fullName evidence="2">Uncharacterized protein</fullName>
    </submittedName>
</protein>
<dbReference type="Proteomes" id="UP000887580">
    <property type="component" value="Unplaced"/>
</dbReference>
<evidence type="ECO:0000313" key="1">
    <source>
        <dbReference type="Proteomes" id="UP000887580"/>
    </source>
</evidence>
<evidence type="ECO:0000313" key="2">
    <source>
        <dbReference type="WBParaSite" id="PS1159_v2.g13519.t1"/>
    </source>
</evidence>
<proteinExistence type="predicted"/>
<dbReference type="WBParaSite" id="PS1159_v2.g13519.t1">
    <property type="protein sequence ID" value="PS1159_v2.g13519.t1"/>
    <property type="gene ID" value="PS1159_v2.g13519"/>
</dbReference>
<reference evidence="2" key="1">
    <citation type="submission" date="2022-11" db="UniProtKB">
        <authorList>
            <consortium name="WormBaseParasite"/>
        </authorList>
    </citation>
    <scope>IDENTIFICATION</scope>
</reference>
<accession>A0AC35F3R8</accession>